<dbReference type="InterPro" id="IPR029021">
    <property type="entry name" value="Prot-tyrosine_phosphatase-like"/>
</dbReference>
<sequence>MTSDGFILPSAPNFRDLGGLRSGSGRPVRHGMLYRSDALHSVSTEDLSVYHGLGIRQLVDLRTPVERERLPDIVPDGAEYAVVAVQGQEAAGANFTDTLADPEAARAMFADGAAERFMYAVYRELVADEEALAGYRELVERAATGPSALVFHCSAGKDRTGWGAAIILSLLGVDRADILADYLASNERQANTDAWMRRLSVGSGLAWDDVAPMTRVRAEYLETAFGHVDEMFGSFDQYVADGLKVSESVVERLRDRLV</sequence>
<dbReference type="InterPro" id="IPR000387">
    <property type="entry name" value="Tyr_Pase_dom"/>
</dbReference>
<keyword evidence="3" id="KW-0378">Hydrolase</keyword>
<protein>
    <submittedName>
        <fullName evidence="3">Protein-tyrosine phosphatase</fullName>
        <ecNumber evidence="3">3.1.3.48</ecNumber>
    </submittedName>
</protein>
<comment type="similarity">
    <text evidence="1">Belongs to the protein-tyrosine phosphatase family.</text>
</comment>
<dbReference type="PANTHER" id="PTHR31126">
    <property type="entry name" value="TYROSINE-PROTEIN PHOSPHATASE"/>
    <property type="match status" value="1"/>
</dbReference>
<organism evidence="3 4">
    <name type="scientific">Nocardiopsis aegyptia</name>
    <dbReference type="NCBI Taxonomy" id="220378"/>
    <lineage>
        <taxon>Bacteria</taxon>
        <taxon>Bacillati</taxon>
        <taxon>Actinomycetota</taxon>
        <taxon>Actinomycetes</taxon>
        <taxon>Streptosporangiales</taxon>
        <taxon>Nocardiopsidaceae</taxon>
        <taxon>Nocardiopsis</taxon>
    </lineage>
</organism>
<dbReference type="InterPro" id="IPR016130">
    <property type="entry name" value="Tyr_Pase_AS"/>
</dbReference>
<reference evidence="3 4" key="1">
    <citation type="submission" date="2020-07" db="EMBL/GenBank/DDBJ databases">
        <title>Sequencing the genomes of 1000 actinobacteria strains.</title>
        <authorList>
            <person name="Klenk H.-P."/>
        </authorList>
    </citation>
    <scope>NUCLEOTIDE SEQUENCE [LARGE SCALE GENOMIC DNA]</scope>
    <source>
        <strain evidence="3 4">DSM 44442</strain>
    </source>
</reference>
<dbReference type="PANTHER" id="PTHR31126:SF1">
    <property type="entry name" value="TYROSINE SPECIFIC PROTEIN PHOSPHATASES DOMAIN-CONTAINING PROTEIN"/>
    <property type="match status" value="1"/>
</dbReference>
<dbReference type="EMBL" id="JACCFS010000001">
    <property type="protein sequence ID" value="NYJ36929.1"/>
    <property type="molecule type" value="Genomic_DNA"/>
</dbReference>
<dbReference type="AlphaFoldDB" id="A0A7Z0ERG0"/>
<feature type="domain" description="Tyrosine specific protein phosphatases" evidence="2">
    <location>
        <begin position="129"/>
        <end position="161"/>
    </location>
</feature>
<proteinExistence type="inferred from homology"/>
<dbReference type="SUPFAM" id="SSF52799">
    <property type="entry name" value="(Phosphotyrosine protein) phosphatases II"/>
    <property type="match status" value="1"/>
</dbReference>
<evidence type="ECO:0000313" key="4">
    <source>
        <dbReference type="Proteomes" id="UP000572051"/>
    </source>
</evidence>
<evidence type="ECO:0000256" key="1">
    <source>
        <dbReference type="ARBA" id="ARBA00009580"/>
    </source>
</evidence>
<comment type="caution">
    <text evidence="3">The sequence shown here is derived from an EMBL/GenBank/DDBJ whole genome shotgun (WGS) entry which is preliminary data.</text>
</comment>
<name>A0A7Z0ERG0_9ACTN</name>
<dbReference type="InterPro" id="IPR026893">
    <property type="entry name" value="Tyr/Ser_Pase_IphP-type"/>
</dbReference>
<evidence type="ECO:0000259" key="2">
    <source>
        <dbReference type="PROSITE" id="PS50056"/>
    </source>
</evidence>
<dbReference type="GO" id="GO:0004725">
    <property type="term" value="F:protein tyrosine phosphatase activity"/>
    <property type="evidence" value="ECO:0007669"/>
    <property type="project" value="UniProtKB-EC"/>
</dbReference>
<dbReference type="PROSITE" id="PS00383">
    <property type="entry name" value="TYR_PHOSPHATASE_1"/>
    <property type="match status" value="1"/>
</dbReference>
<dbReference type="Gene3D" id="3.90.190.10">
    <property type="entry name" value="Protein tyrosine phosphatase superfamily"/>
    <property type="match status" value="1"/>
</dbReference>
<evidence type="ECO:0000313" key="3">
    <source>
        <dbReference type="EMBL" id="NYJ36929.1"/>
    </source>
</evidence>
<dbReference type="PROSITE" id="PS50056">
    <property type="entry name" value="TYR_PHOSPHATASE_2"/>
    <property type="match status" value="1"/>
</dbReference>
<accession>A0A7Z0ERG0</accession>
<keyword evidence="4" id="KW-1185">Reference proteome</keyword>
<gene>
    <name evidence="3" type="ORF">HNR10_004810</name>
</gene>
<dbReference type="EC" id="3.1.3.48" evidence="3"/>
<dbReference type="Proteomes" id="UP000572051">
    <property type="component" value="Unassembled WGS sequence"/>
</dbReference>
<dbReference type="RefSeq" id="WP_179827246.1">
    <property type="nucleotide sequence ID" value="NZ_JACCFS010000001.1"/>
</dbReference>
<dbReference type="Pfam" id="PF13350">
    <property type="entry name" value="Y_phosphatase3"/>
    <property type="match status" value="1"/>
</dbReference>